<dbReference type="Pfam" id="PF10093">
    <property type="entry name" value="EarP"/>
    <property type="match status" value="1"/>
</dbReference>
<dbReference type="PIRSF" id="PIRSF015557">
    <property type="entry name" value="UCP015557"/>
    <property type="match status" value="1"/>
</dbReference>
<evidence type="ECO:0000256" key="3">
    <source>
        <dbReference type="ARBA" id="ARBA00024303"/>
    </source>
</evidence>
<evidence type="ECO:0000256" key="4">
    <source>
        <dbReference type="ARBA" id="ARBA00024346"/>
    </source>
</evidence>
<dbReference type="EMBL" id="CP099959">
    <property type="protein sequence ID" value="XCC58183.1"/>
    <property type="molecule type" value="Genomic_DNA"/>
</dbReference>
<proteinExistence type="inferred from homology"/>
<dbReference type="AlphaFoldDB" id="A0AAU8A3C0"/>
<dbReference type="GO" id="GO:0106361">
    <property type="term" value="F:protein-arginine rhamnosyltransferase activity"/>
    <property type="evidence" value="ECO:0007669"/>
    <property type="project" value="InterPro"/>
</dbReference>
<comment type="similarity">
    <text evidence="4">Belongs to the glycosyltransferase 104 family.</text>
</comment>
<evidence type="ECO:0000313" key="8">
    <source>
        <dbReference type="EMBL" id="XCC58183.1"/>
    </source>
</evidence>
<evidence type="ECO:0000256" key="6">
    <source>
        <dbReference type="ARBA" id="ARBA00030025"/>
    </source>
</evidence>
<evidence type="ECO:0000256" key="7">
    <source>
        <dbReference type="ARBA" id="ARBA00048472"/>
    </source>
</evidence>
<comment type="catalytic activity">
    <reaction evidence="7">
        <text>dTDP-beta-L-rhamnose + L-arginyl-[protein] = N(omega)-(alpha-L-rhamnosyl)-L-arginyl-[protein] + dTDP + H(+)</text>
        <dbReference type="Rhea" id="RHEA:66692"/>
        <dbReference type="Rhea" id="RHEA-COMP:10532"/>
        <dbReference type="Rhea" id="RHEA-COMP:17096"/>
        <dbReference type="ChEBI" id="CHEBI:15378"/>
        <dbReference type="ChEBI" id="CHEBI:29965"/>
        <dbReference type="ChEBI" id="CHEBI:57510"/>
        <dbReference type="ChEBI" id="CHEBI:58369"/>
        <dbReference type="ChEBI" id="CHEBI:167445"/>
    </reaction>
    <physiologicalReaction direction="left-to-right" evidence="7">
        <dbReference type="Rhea" id="RHEA:66693"/>
    </physiologicalReaction>
</comment>
<comment type="function">
    <text evidence="3">Protein-arginine rhamnosyltransferase that catalyzes the transfer of a single rhamnose to elongation factor P (EF-P) on 'Lys-32', a modification required for EF-P-dependent rescue of polyproline stalled ribosomes.</text>
</comment>
<name>A0AAU8A3C0_9BURK</name>
<accession>A0AAU8A3C0</accession>
<dbReference type="GO" id="GO:0003746">
    <property type="term" value="F:translation elongation factor activity"/>
    <property type="evidence" value="ECO:0007669"/>
    <property type="project" value="UniProtKB-KW"/>
</dbReference>
<evidence type="ECO:0000256" key="1">
    <source>
        <dbReference type="ARBA" id="ARBA00022676"/>
    </source>
</evidence>
<dbReference type="InterPro" id="IPR016633">
    <property type="entry name" value="EarP"/>
</dbReference>
<keyword evidence="8" id="KW-0251">Elongation factor</keyword>
<evidence type="ECO:0000256" key="5">
    <source>
        <dbReference type="ARBA" id="ARBA00024416"/>
    </source>
</evidence>
<gene>
    <name evidence="8" type="primary">earP</name>
    <name evidence="8" type="ORF">NKE59_02510</name>
</gene>
<dbReference type="RefSeq" id="WP_353439353.1">
    <property type="nucleotide sequence ID" value="NZ_CP099959.1"/>
</dbReference>
<keyword evidence="1" id="KW-0328">Glycosyltransferase</keyword>
<protein>
    <recommendedName>
        <fullName evidence="5">Protein-arginine rhamnosyltransferase</fullName>
    </recommendedName>
    <alternativeName>
        <fullName evidence="6">EF-P arginine rhamnosyltransferase</fullName>
    </alternativeName>
</protein>
<evidence type="ECO:0000256" key="2">
    <source>
        <dbReference type="ARBA" id="ARBA00022679"/>
    </source>
</evidence>
<dbReference type="NCBIfam" id="TIGR03837">
    <property type="entry name" value="efp_Arg_rhamno"/>
    <property type="match status" value="1"/>
</dbReference>
<sequence length="347" mass="39528">MRWDIFCQIVDNYGDAGICWRLARSLAVQHHQNIRLFCDDLHTLKLLMMGSGDIQGIEVLPWEASYANTRQGPETPDVVIQAFSCDLPERYLNYLILAPQKPILIHLEYLSAEPWVVDFHGKASPQNNGLQKYFFFPGFQKEVGGLLLDPTPPSRQDMCPKSLSSIWDQSREGAKKISIFSYPGAPIKQWLTQLNQLDIPVDIFMAFGNAELLNLQKQAWSNLKLISLPFIPQDDFDYLLAQCDFNIVRGEDSFVRAQLAGRPFIWNIYPQDDGAHLVKLSAFLDLYLKEAPPDLSNSVTEAMAWSDIDLWWTALSQWNQHARAWRTQLLEGQADGGLAARLLRFVS</sequence>
<keyword evidence="2" id="KW-0808">Transferase</keyword>
<reference evidence="8" key="1">
    <citation type="submission" date="2022-06" db="EMBL/GenBank/DDBJ databases">
        <title>New Polynucleobacter species.</title>
        <authorList>
            <person name="Hahn M.W."/>
        </authorList>
    </citation>
    <scope>NUCLEOTIDE SEQUENCE</scope>
    <source>
        <strain evidence="8">UK-FUSCHL-C3</strain>
    </source>
</reference>
<keyword evidence="8" id="KW-0648">Protein biosynthesis</keyword>
<organism evidence="8">
    <name type="scientific">Polynucleobacter sp. UK-FUSCHL-C3</name>
    <dbReference type="NCBI Taxonomy" id="2955208"/>
    <lineage>
        <taxon>Bacteria</taxon>
        <taxon>Pseudomonadati</taxon>
        <taxon>Pseudomonadota</taxon>
        <taxon>Betaproteobacteria</taxon>
        <taxon>Burkholderiales</taxon>
        <taxon>Burkholderiaceae</taxon>
        <taxon>Polynucleobacter</taxon>
    </lineage>
</organism>